<dbReference type="Proteomes" id="UP000663720">
    <property type="component" value="Chromosome"/>
</dbReference>
<dbReference type="Pfam" id="PF11848">
    <property type="entry name" value="DUF3368"/>
    <property type="match status" value="1"/>
</dbReference>
<organism evidence="1 2">
    <name type="scientific">Desulfonema limicola</name>
    <dbReference type="NCBI Taxonomy" id="45656"/>
    <lineage>
        <taxon>Bacteria</taxon>
        <taxon>Pseudomonadati</taxon>
        <taxon>Thermodesulfobacteriota</taxon>
        <taxon>Desulfobacteria</taxon>
        <taxon>Desulfobacterales</taxon>
        <taxon>Desulfococcaceae</taxon>
        <taxon>Desulfonema</taxon>
    </lineage>
</organism>
<evidence type="ECO:0008006" key="3">
    <source>
        <dbReference type="Google" id="ProtNLM"/>
    </source>
</evidence>
<dbReference type="InterPro" id="IPR021799">
    <property type="entry name" value="PIN-like_prokaryotic"/>
</dbReference>
<dbReference type="PANTHER" id="PTHR39550">
    <property type="entry name" value="SLL0658 PROTEIN"/>
    <property type="match status" value="1"/>
</dbReference>
<sequence length="128" mass="14339">MNKAVSNTSPLLYLYRIGKLDWLPKLFDSIWIPEAVVSEMKKGRCKGYDTPDPENYKWLKIVNPKSLPFEWLSSDLGAGELSAMALAIENSERIVLLDDALARKIAKAAGISLVPKGCGYLMIFVKEY</sequence>
<gene>
    <name evidence="1" type="ORF">dnl_57110</name>
</gene>
<accession>A0A975BDF3</accession>
<protein>
    <recommendedName>
        <fullName evidence="3">DUF3368 domain-containing protein</fullName>
    </recommendedName>
</protein>
<evidence type="ECO:0000313" key="2">
    <source>
        <dbReference type="Proteomes" id="UP000663720"/>
    </source>
</evidence>
<dbReference type="RefSeq" id="WP_207689152.1">
    <property type="nucleotide sequence ID" value="NZ_CP061799.1"/>
</dbReference>
<dbReference type="AlphaFoldDB" id="A0A975BDF3"/>
<dbReference type="EMBL" id="CP061799">
    <property type="protein sequence ID" value="QTA83312.1"/>
    <property type="molecule type" value="Genomic_DNA"/>
</dbReference>
<reference evidence="1" key="1">
    <citation type="journal article" date="2021" name="Microb. Physiol.">
        <title>Proteogenomic Insights into the Physiology of Marine, Sulfate-Reducing, Filamentous Desulfonema limicola and Desulfonema magnum.</title>
        <authorList>
            <person name="Schnaars V."/>
            <person name="Wohlbrand L."/>
            <person name="Scheve S."/>
            <person name="Hinrichs C."/>
            <person name="Reinhardt R."/>
            <person name="Rabus R."/>
        </authorList>
    </citation>
    <scope>NUCLEOTIDE SEQUENCE</scope>
    <source>
        <strain evidence="1">5ac10</strain>
    </source>
</reference>
<proteinExistence type="predicted"/>
<keyword evidence="2" id="KW-1185">Reference proteome</keyword>
<evidence type="ECO:0000313" key="1">
    <source>
        <dbReference type="EMBL" id="QTA83312.1"/>
    </source>
</evidence>
<dbReference type="KEGG" id="dli:dnl_57110"/>
<name>A0A975BDF3_9BACT</name>
<dbReference type="PANTHER" id="PTHR39550:SF1">
    <property type="entry name" value="SLL0658 PROTEIN"/>
    <property type="match status" value="1"/>
</dbReference>